<feature type="compositionally biased region" description="Polar residues" evidence="1">
    <location>
        <begin position="477"/>
        <end position="491"/>
    </location>
</feature>
<comment type="caution">
    <text evidence="3">The sequence shown here is derived from an EMBL/GenBank/DDBJ whole genome shotgun (WGS) entry which is preliminary data.</text>
</comment>
<feature type="domain" description="DUF4745" evidence="2">
    <location>
        <begin position="14"/>
        <end position="134"/>
    </location>
</feature>
<feature type="compositionally biased region" description="Low complexity" evidence="1">
    <location>
        <begin position="173"/>
        <end position="185"/>
    </location>
</feature>
<protein>
    <recommendedName>
        <fullName evidence="2">DUF4745 domain-containing protein</fullName>
    </recommendedName>
</protein>
<dbReference type="InterPro" id="IPR031813">
    <property type="entry name" value="DUF4745"/>
</dbReference>
<keyword evidence="4" id="KW-1185">Reference proteome</keyword>
<feature type="compositionally biased region" description="Polar residues" evidence="1">
    <location>
        <begin position="258"/>
        <end position="278"/>
    </location>
</feature>
<evidence type="ECO:0000256" key="1">
    <source>
        <dbReference type="SAM" id="MobiDB-lite"/>
    </source>
</evidence>
<feature type="region of interest" description="Disordered" evidence="1">
    <location>
        <begin position="244"/>
        <end position="340"/>
    </location>
</feature>
<dbReference type="EMBL" id="JBJJXI010000076">
    <property type="protein sequence ID" value="KAL3395903.1"/>
    <property type="molecule type" value="Genomic_DNA"/>
</dbReference>
<dbReference type="Proteomes" id="UP001627154">
    <property type="component" value="Unassembled WGS sequence"/>
</dbReference>
<evidence type="ECO:0000313" key="3">
    <source>
        <dbReference type="EMBL" id="KAL3395903.1"/>
    </source>
</evidence>
<feature type="compositionally biased region" description="Low complexity" evidence="1">
    <location>
        <begin position="492"/>
        <end position="501"/>
    </location>
</feature>
<feature type="compositionally biased region" description="Basic and acidic residues" evidence="1">
    <location>
        <begin position="448"/>
        <end position="468"/>
    </location>
</feature>
<evidence type="ECO:0000313" key="4">
    <source>
        <dbReference type="Proteomes" id="UP001627154"/>
    </source>
</evidence>
<feature type="region of interest" description="Disordered" evidence="1">
    <location>
        <begin position="415"/>
        <end position="501"/>
    </location>
</feature>
<accession>A0ABD2WS04</accession>
<feature type="compositionally biased region" description="Gly residues" evidence="1">
    <location>
        <begin position="279"/>
        <end position="289"/>
    </location>
</feature>
<feature type="compositionally biased region" description="Basic residues" evidence="1">
    <location>
        <begin position="292"/>
        <end position="305"/>
    </location>
</feature>
<dbReference type="Pfam" id="PF15923">
    <property type="entry name" value="DUF4745"/>
    <property type="match status" value="1"/>
</dbReference>
<dbReference type="AlphaFoldDB" id="A0ABD2WS04"/>
<feature type="region of interest" description="Disordered" evidence="1">
    <location>
        <begin position="167"/>
        <end position="191"/>
    </location>
</feature>
<reference evidence="3 4" key="1">
    <citation type="journal article" date="2024" name="bioRxiv">
        <title>A reference genome for Trichogramma kaykai: A tiny desert-dwelling parasitoid wasp with competing sex-ratio distorters.</title>
        <authorList>
            <person name="Culotta J."/>
            <person name="Lindsey A.R."/>
        </authorList>
    </citation>
    <scope>NUCLEOTIDE SEQUENCE [LARGE SCALE GENOMIC DNA]</scope>
    <source>
        <strain evidence="3 4">KSX58</strain>
    </source>
</reference>
<sequence length="536" mass="59269">MAEGLGGAGHRRASSDNQISHNQIDVEECLGSWLTYLQMLNGLCSAGTRLALSLQTLVSVHDTMAQCRVTTQCLAGWEELTRATNVASHTVKKHVDAAMKDYEILDNDGEKHDILRDNLLTFINLQYQFCVACCKCLGSMAECSCSQDGSECDIVALQQCFERLYSSPPPPTQQQQQQQQQQQSSHRSPLPYSLFPLQVQRRWSETAAAEMSGCSASESGDQTLRRWSMPWDCRHVSEWPRQVQEGRTRLKVPMPLQMSHQNQASNSSRSTTPDSLWNSGGGGGAGGGTKPQQHHHHHYHHHHFHNQPQSQQQQQQSPYSLQQQQQQQRELQQQQQQQNASQDGLREAIQLLSCKPGIRVSSTGHHQQILVTQHQAAPGLTLTTYDAGYDVSSGGGSCWPDSRPIGSSLRNCWPTHHHDHSHSSDHSRDSDHSHRDSEHSGGSGSAHGDSKDSIHSHHSDYSCHRESDPGVVDLLSSRKNSSSTDSCISVHSRSGSESAAGAGESVRSNLYSMWSGNDLPFIKLPESTEAQDDSII</sequence>
<gene>
    <name evidence="3" type="ORF">TKK_010062</name>
</gene>
<feature type="compositionally biased region" description="Low complexity" evidence="1">
    <location>
        <begin position="306"/>
        <end position="340"/>
    </location>
</feature>
<proteinExistence type="predicted"/>
<organism evidence="3 4">
    <name type="scientific">Trichogramma kaykai</name>
    <dbReference type="NCBI Taxonomy" id="54128"/>
    <lineage>
        <taxon>Eukaryota</taxon>
        <taxon>Metazoa</taxon>
        <taxon>Ecdysozoa</taxon>
        <taxon>Arthropoda</taxon>
        <taxon>Hexapoda</taxon>
        <taxon>Insecta</taxon>
        <taxon>Pterygota</taxon>
        <taxon>Neoptera</taxon>
        <taxon>Endopterygota</taxon>
        <taxon>Hymenoptera</taxon>
        <taxon>Apocrita</taxon>
        <taxon>Proctotrupomorpha</taxon>
        <taxon>Chalcidoidea</taxon>
        <taxon>Trichogrammatidae</taxon>
        <taxon>Trichogramma</taxon>
    </lineage>
</organism>
<name>A0ABD2WS04_9HYME</name>
<evidence type="ECO:0000259" key="2">
    <source>
        <dbReference type="Pfam" id="PF15923"/>
    </source>
</evidence>
<feature type="compositionally biased region" description="Basic and acidic residues" evidence="1">
    <location>
        <begin position="421"/>
        <end position="439"/>
    </location>
</feature>